<accession>A0A1C6SGX7</accession>
<dbReference type="AlphaFoldDB" id="A0A1C6SGX7"/>
<evidence type="ECO:0000313" key="3">
    <source>
        <dbReference type="EMBL" id="SCL28746.1"/>
    </source>
</evidence>
<evidence type="ECO:0000313" key="4">
    <source>
        <dbReference type="Proteomes" id="UP000199413"/>
    </source>
</evidence>
<dbReference type="EMBL" id="FMHV01000002">
    <property type="protein sequence ID" value="SCL28746.1"/>
    <property type="molecule type" value="Genomic_DNA"/>
</dbReference>
<evidence type="ECO:0000256" key="2">
    <source>
        <dbReference type="SAM" id="SignalP"/>
    </source>
</evidence>
<dbReference type="SUPFAM" id="SSF53850">
    <property type="entry name" value="Periplasmic binding protein-like II"/>
    <property type="match status" value="1"/>
</dbReference>
<dbReference type="RefSeq" id="WP_091342782.1">
    <property type="nucleotide sequence ID" value="NZ_FMHV01000002.1"/>
</dbReference>
<protein>
    <submittedName>
        <fullName evidence="3">ABC-type Fe3+ transport system, substrate-binding protein</fullName>
    </submittedName>
</protein>
<reference evidence="4" key="1">
    <citation type="submission" date="2016-06" db="EMBL/GenBank/DDBJ databases">
        <authorList>
            <person name="Varghese N."/>
            <person name="Submissions Spin"/>
        </authorList>
    </citation>
    <scope>NUCLEOTIDE SEQUENCE [LARGE SCALE GENOMIC DNA]</scope>
    <source>
        <strain evidence="4">DSM 45431</strain>
    </source>
</reference>
<dbReference type="Proteomes" id="UP000199413">
    <property type="component" value="Unassembled WGS sequence"/>
</dbReference>
<dbReference type="STRING" id="568872.GA0070624_3752"/>
<name>A0A1C6SGX7_9ACTN</name>
<evidence type="ECO:0000256" key="1">
    <source>
        <dbReference type="ARBA" id="ARBA00022729"/>
    </source>
</evidence>
<feature type="chain" id="PRO_5008745830" evidence="2">
    <location>
        <begin position="21"/>
        <end position="377"/>
    </location>
</feature>
<dbReference type="PANTHER" id="PTHR30006:SF2">
    <property type="entry name" value="ABC TRANSPORTER SUBSTRATE-BINDING PROTEIN"/>
    <property type="match status" value="1"/>
</dbReference>
<organism evidence="3 4">
    <name type="scientific">Micromonospora rhizosphaerae</name>
    <dbReference type="NCBI Taxonomy" id="568872"/>
    <lineage>
        <taxon>Bacteria</taxon>
        <taxon>Bacillati</taxon>
        <taxon>Actinomycetota</taxon>
        <taxon>Actinomycetes</taxon>
        <taxon>Micromonosporales</taxon>
        <taxon>Micromonosporaceae</taxon>
        <taxon>Micromonospora</taxon>
    </lineage>
</organism>
<gene>
    <name evidence="3" type="ORF">GA0070624_3752</name>
</gene>
<proteinExistence type="predicted"/>
<dbReference type="PANTHER" id="PTHR30006">
    <property type="entry name" value="THIAMINE-BINDING PERIPLASMIC PROTEIN-RELATED"/>
    <property type="match status" value="1"/>
</dbReference>
<dbReference type="PROSITE" id="PS51257">
    <property type="entry name" value="PROKAR_LIPOPROTEIN"/>
    <property type="match status" value="1"/>
</dbReference>
<keyword evidence="4" id="KW-1185">Reference proteome</keyword>
<feature type="signal peptide" evidence="2">
    <location>
        <begin position="1"/>
        <end position="20"/>
    </location>
</feature>
<dbReference type="OrthoDB" id="366726at2"/>
<sequence length="377" mass="41050">MRHNVIVRSVAVTAATLLLAACGASPTASENGPARGNDAAKQAAAKAQEVYDRINGLTGEERRKTLVELAEKEGKLSIYTSNTDMDKLVEGFEDAYDIEVSVYRGNSESVLQRILQEQQANYLGNDFVDTNAGELNILNKEGKLYPYEGELRDKVRQEGQAEGWTASRFNVFVVGWNTNRVKPGQEPKSFEELADPKWKGQVSMEVGDVDWFAGLYKYYLDQGKSEAEVKDLFTKIAANSKIAKGHTTQGELLSAGQFGVTVSSYSHTVDKAADKGAPVSWHPASGAPVQPILVRPNGVAMMKTAAHPAAAMLFADWELTEGQKILADAFRIGSIPTGKDPLAGLKVVAVPEQELLDNAKKWDTLYAEILEAGQEIK</sequence>
<dbReference type="Pfam" id="PF13343">
    <property type="entry name" value="SBP_bac_6"/>
    <property type="match status" value="1"/>
</dbReference>
<dbReference type="Gene3D" id="3.40.190.10">
    <property type="entry name" value="Periplasmic binding protein-like II"/>
    <property type="match status" value="2"/>
</dbReference>
<keyword evidence="1 2" id="KW-0732">Signal</keyword>